<proteinExistence type="predicted"/>
<reference evidence="2 3" key="1">
    <citation type="submission" date="2013-08" db="EMBL/GenBank/DDBJ databases">
        <authorList>
            <person name="Durkin A.S."/>
            <person name="Haft D.R."/>
            <person name="McCorrison J."/>
            <person name="Torralba M."/>
            <person name="Gillis M."/>
            <person name="Haft D.H."/>
            <person name="Methe B."/>
            <person name="Sutton G."/>
            <person name="Nelson K.E."/>
        </authorList>
    </citation>
    <scope>NUCLEOTIDE SEQUENCE [LARGE SCALE GENOMIC DNA]</scope>
    <source>
        <strain evidence="2 3">F0195</strain>
    </source>
</reference>
<dbReference type="EMBL" id="AWEZ01000067">
    <property type="protein sequence ID" value="ERL06312.1"/>
    <property type="molecule type" value="Genomic_DNA"/>
</dbReference>
<sequence>MGVEPARMGEARLHAGRIKQLRRLRDGNHRRDPRNRHVRLGHAHERHAGDPSALARRSHARDHLAMARLRIQPALARYAEACPPQAATKRHQIEHAVYAALCAGAQKRHTGETQAAGGPGPRGTGIHAHAERGAEHLGIARHPPFELLDLLRRRPLLRGEDACGTKLAYQGVIDIAHHGEVGARDVAAQQADIDGPHMGKVGAAAHELAAVLVQKACAQRAHAAHAAVVGGRAAHRKGDVRASLHQGVRDELARPVGRRAQGIALVRAKQRQARCRGHLDDGTTGSQKAVARLHGTPQRVMHAHRAHLAAHGRHDGVHRPLAAIGHGHARARGVGEVGMRRRLEESFRLSGGQRPLEGVGGKDKVELRGQVIHGASLSRGCFPPMIGRSHGQDRPRRCA</sequence>
<feature type="compositionally biased region" description="Basic residues" evidence="1">
    <location>
        <begin position="31"/>
        <end position="41"/>
    </location>
</feature>
<comment type="caution">
    <text evidence="2">The sequence shown here is derived from an EMBL/GenBank/DDBJ whole genome shotgun (WGS) entry which is preliminary data.</text>
</comment>
<evidence type="ECO:0000313" key="2">
    <source>
        <dbReference type="EMBL" id="ERL06312.1"/>
    </source>
</evidence>
<dbReference type="Proteomes" id="UP000016638">
    <property type="component" value="Unassembled WGS sequence"/>
</dbReference>
<name>U2UT84_9ACTN</name>
<dbReference type="AlphaFoldDB" id="U2UT84"/>
<gene>
    <name evidence="2" type="ORF">HMPREF1316_1258</name>
</gene>
<protein>
    <submittedName>
        <fullName evidence="2">Uncharacterized protein</fullName>
    </submittedName>
</protein>
<evidence type="ECO:0000256" key="1">
    <source>
        <dbReference type="SAM" id="MobiDB-lite"/>
    </source>
</evidence>
<accession>U2UT84</accession>
<organism evidence="2 3">
    <name type="scientific">Olsenella profusa F0195</name>
    <dbReference type="NCBI Taxonomy" id="1125712"/>
    <lineage>
        <taxon>Bacteria</taxon>
        <taxon>Bacillati</taxon>
        <taxon>Actinomycetota</taxon>
        <taxon>Coriobacteriia</taxon>
        <taxon>Coriobacteriales</taxon>
        <taxon>Atopobiaceae</taxon>
        <taxon>Olsenella</taxon>
    </lineage>
</organism>
<keyword evidence="3" id="KW-1185">Reference proteome</keyword>
<dbReference type="PATRIC" id="fig|1125712.3.peg.2254"/>
<dbReference type="STRING" id="1125712.HMPREF1316_1258"/>
<evidence type="ECO:0000313" key="3">
    <source>
        <dbReference type="Proteomes" id="UP000016638"/>
    </source>
</evidence>
<feature type="region of interest" description="Disordered" evidence="1">
    <location>
        <begin position="26"/>
        <end position="56"/>
    </location>
</feature>